<protein>
    <submittedName>
        <fullName evidence="3 4">Uncharacterized protein LOC111102633</fullName>
    </submittedName>
</protein>
<evidence type="ECO:0000256" key="1">
    <source>
        <dbReference type="SAM" id="MobiDB-lite"/>
    </source>
</evidence>
<accession>A0A8B8AM68</accession>
<proteinExistence type="predicted"/>
<feature type="compositionally biased region" description="Basic and acidic residues" evidence="1">
    <location>
        <begin position="33"/>
        <end position="44"/>
    </location>
</feature>
<reference evidence="3 4" key="1">
    <citation type="submission" date="2025-04" db="UniProtKB">
        <authorList>
            <consortium name="RefSeq"/>
        </authorList>
    </citation>
    <scope>IDENTIFICATION</scope>
    <source>
        <tissue evidence="3 4">Whole sample</tissue>
    </source>
</reference>
<gene>
    <name evidence="3 4" type="primary">LOC111102633</name>
</gene>
<keyword evidence="2" id="KW-1185">Reference proteome</keyword>
<sequence>MKEPAQNAIPHADPLQLGSVTKEQGGIGKIKKKQSEKLQRDAHISNKKLPNRDSGYVGSIYWESDDHDKTDDTHPVKPTETYKVLNEDNKDRIKLVKCQVYFDFVPPPLNDFEYAMTKLSNMEKSLLRQFPMQESDPSLHRYMSFTLVHGNHIDTKQATLELFDAEPRLDGRNNDQNKSGIVIVYLGKDVAVEMLTDMTRNTDYLEMQGDDKFVAVHSEHLLQDRSKLRSLLRPILGGGLKIIDVHRDMDKLFKRFDDLTSQAFSDMRTLITDVKEKYKDDEMLRTIEKHFSALYKLHSEEKKKPVWRTPNKIRWSESTYQRLKDQGLQGYTTENDTLILFFQRSPSSKEITENSIPMELKMRYVKVKIVQFTGPLYKFHHNVTGGEKLHPFRHNASKYGTVGMFGSICQHDRSFKSCCISSPHVISSGQTAYILNGTVALGNCIWPPPVVPSSPINVEDISVICLESIDIKISRVVERQVTLFHEDRQVLRKRKVYKYGAATSKTIGFIKDSEFVLTIGNPVSVVLIEPEDPDDDGSRFSQPGDSGAIVLTKFGQNVVALSMIFGGDIDLEGVARNGSIAVDLNEAIQRFEANNVGQSVHLDTL</sequence>
<dbReference type="AlphaFoldDB" id="A0A8B8AM68"/>
<evidence type="ECO:0000313" key="2">
    <source>
        <dbReference type="Proteomes" id="UP000694844"/>
    </source>
</evidence>
<evidence type="ECO:0000313" key="3">
    <source>
        <dbReference type="RefSeq" id="XP_022291163.1"/>
    </source>
</evidence>
<feature type="region of interest" description="Disordered" evidence="1">
    <location>
        <begin position="1"/>
        <end position="51"/>
    </location>
</feature>
<organism evidence="2 4">
    <name type="scientific">Crassostrea virginica</name>
    <name type="common">Eastern oyster</name>
    <dbReference type="NCBI Taxonomy" id="6565"/>
    <lineage>
        <taxon>Eukaryota</taxon>
        <taxon>Metazoa</taxon>
        <taxon>Spiralia</taxon>
        <taxon>Lophotrochozoa</taxon>
        <taxon>Mollusca</taxon>
        <taxon>Bivalvia</taxon>
        <taxon>Autobranchia</taxon>
        <taxon>Pteriomorphia</taxon>
        <taxon>Ostreida</taxon>
        <taxon>Ostreoidea</taxon>
        <taxon>Ostreidae</taxon>
        <taxon>Crassostrea</taxon>
    </lineage>
</organism>
<evidence type="ECO:0000313" key="4">
    <source>
        <dbReference type="RefSeq" id="XP_022291164.1"/>
    </source>
</evidence>
<dbReference type="GeneID" id="111102633"/>
<dbReference type="Proteomes" id="UP000694844">
    <property type="component" value="Chromosome 7"/>
</dbReference>
<dbReference type="RefSeq" id="XP_022291164.1">
    <property type="nucleotide sequence ID" value="XM_022435456.1"/>
</dbReference>
<dbReference type="KEGG" id="cvn:111102633"/>
<name>A0A8B8AM68_CRAVI</name>
<dbReference type="OrthoDB" id="6154889at2759"/>
<dbReference type="RefSeq" id="XP_022291163.1">
    <property type="nucleotide sequence ID" value="XM_022435455.1"/>
</dbReference>